<dbReference type="OrthoDB" id="5868217at2759"/>
<name>A0A016USA9_9BILA</name>
<reference evidence="3" key="1">
    <citation type="journal article" date="2015" name="Nat. Genet.">
        <title>The genome and transcriptome of the zoonotic hookworm Ancylostoma ceylanicum identify infection-specific gene families.</title>
        <authorList>
            <person name="Schwarz E.M."/>
            <person name="Hu Y."/>
            <person name="Antoshechkin I."/>
            <person name="Miller M.M."/>
            <person name="Sternberg P.W."/>
            <person name="Aroian R.V."/>
        </authorList>
    </citation>
    <scope>NUCLEOTIDE SEQUENCE</scope>
    <source>
        <strain evidence="3">HY135</strain>
    </source>
</reference>
<feature type="compositionally biased region" description="Acidic residues" evidence="1">
    <location>
        <begin position="93"/>
        <end position="109"/>
    </location>
</feature>
<dbReference type="Proteomes" id="UP000024635">
    <property type="component" value="Unassembled WGS sequence"/>
</dbReference>
<organism evidence="2 3">
    <name type="scientific">Ancylostoma ceylanicum</name>
    <dbReference type="NCBI Taxonomy" id="53326"/>
    <lineage>
        <taxon>Eukaryota</taxon>
        <taxon>Metazoa</taxon>
        <taxon>Ecdysozoa</taxon>
        <taxon>Nematoda</taxon>
        <taxon>Chromadorea</taxon>
        <taxon>Rhabditida</taxon>
        <taxon>Rhabditina</taxon>
        <taxon>Rhabditomorpha</taxon>
        <taxon>Strongyloidea</taxon>
        <taxon>Ancylostomatidae</taxon>
        <taxon>Ancylostomatinae</taxon>
        <taxon>Ancylostoma</taxon>
    </lineage>
</organism>
<dbReference type="AlphaFoldDB" id="A0A016USA9"/>
<feature type="region of interest" description="Disordered" evidence="1">
    <location>
        <begin position="93"/>
        <end position="127"/>
    </location>
</feature>
<dbReference type="Pfam" id="PF17618">
    <property type="entry name" value="SL4P"/>
    <property type="match status" value="1"/>
</dbReference>
<evidence type="ECO:0000256" key="1">
    <source>
        <dbReference type="SAM" id="MobiDB-lite"/>
    </source>
</evidence>
<keyword evidence="3" id="KW-1185">Reference proteome</keyword>
<dbReference type="InterPro" id="IPR035127">
    <property type="entry name" value="SL4P"/>
</dbReference>
<evidence type="ECO:0000313" key="2">
    <source>
        <dbReference type="EMBL" id="EYC17707.1"/>
    </source>
</evidence>
<sequence length="195" mass="23127">MAEEEKTVTMKIYRDRTPKFEVSYENKKDLYKTFQKKLKELNLPISELYWGESRSGIRSKINNADDLLAAVQHCAAVSIYYRTDSDDDLAICSSQEEDEEESEEEDEAEVKEARNSRSPAPRRHRSRSSSFDFYSHTAYRHMPWNFAPWNFMMDPRFAPAPFHRHPHPLERRDRGKCERCHHCCRENMSKDLSEL</sequence>
<gene>
    <name evidence="2" type="primary">Acey_s0030.g2227</name>
    <name evidence="2" type="ORF">Y032_0030g2227</name>
</gene>
<protein>
    <submittedName>
        <fullName evidence="2">Uncharacterized protein</fullName>
    </submittedName>
</protein>
<dbReference type="EMBL" id="JARK01001366">
    <property type="protein sequence ID" value="EYC17707.1"/>
    <property type="molecule type" value="Genomic_DNA"/>
</dbReference>
<accession>A0A016USA9</accession>
<evidence type="ECO:0000313" key="3">
    <source>
        <dbReference type="Proteomes" id="UP000024635"/>
    </source>
</evidence>
<comment type="caution">
    <text evidence="2">The sequence shown here is derived from an EMBL/GenBank/DDBJ whole genome shotgun (WGS) entry which is preliminary data.</text>
</comment>
<proteinExistence type="predicted"/>